<protein>
    <submittedName>
        <fullName evidence="5">AraC family transcriptional regulator</fullName>
    </submittedName>
</protein>
<dbReference type="InterPro" id="IPR009057">
    <property type="entry name" value="Homeodomain-like_sf"/>
</dbReference>
<dbReference type="InterPro" id="IPR020449">
    <property type="entry name" value="Tscrpt_reg_AraC-type_HTH"/>
</dbReference>
<dbReference type="RefSeq" id="WP_353302798.1">
    <property type="nucleotide sequence ID" value="NZ_BAABWN010000006.1"/>
</dbReference>
<evidence type="ECO:0000256" key="1">
    <source>
        <dbReference type="ARBA" id="ARBA00023015"/>
    </source>
</evidence>
<evidence type="ECO:0000313" key="5">
    <source>
        <dbReference type="EMBL" id="GAA6168130.1"/>
    </source>
</evidence>
<dbReference type="EMBL" id="BAABWN010000006">
    <property type="protein sequence ID" value="GAA6168130.1"/>
    <property type="molecule type" value="Genomic_DNA"/>
</dbReference>
<dbReference type="SUPFAM" id="SSF46689">
    <property type="entry name" value="Homeodomain-like"/>
    <property type="match status" value="1"/>
</dbReference>
<evidence type="ECO:0000313" key="6">
    <source>
        <dbReference type="Proteomes" id="UP001465153"/>
    </source>
</evidence>
<dbReference type="Pfam" id="PF12625">
    <property type="entry name" value="Arabinose_bd"/>
    <property type="match status" value="1"/>
</dbReference>
<keyword evidence="6" id="KW-1185">Reference proteome</keyword>
<keyword evidence="3" id="KW-0804">Transcription</keyword>
<organism evidence="5 6">
    <name type="scientific">Sessilibacter corallicola</name>
    <dbReference type="NCBI Taxonomy" id="2904075"/>
    <lineage>
        <taxon>Bacteria</taxon>
        <taxon>Pseudomonadati</taxon>
        <taxon>Pseudomonadota</taxon>
        <taxon>Gammaproteobacteria</taxon>
        <taxon>Cellvibrionales</taxon>
        <taxon>Cellvibrionaceae</taxon>
        <taxon>Sessilibacter</taxon>
    </lineage>
</organism>
<evidence type="ECO:0000256" key="3">
    <source>
        <dbReference type="ARBA" id="ARBA00023163"/>
    </source>
</evidence>
<dbReference type="Pfam" id="PF12833">
    <property type="entry name" value="HTH_18"/>
    <property type="match status" value="1"/>
</dbReference>
<dbReference type="Gene3D" id="1.10.10.60">
    <property type="entry name" value="Homeodomain-like"/>
    <property type="match status" value="1"/>
</dbReference>
<name>A0ABQ0A905_9GAMM</name>
<dbReference type="Proteomes" id="UP001465153">
    <property type="component" value="Unassembled WGS sequence"/>
</dbReference>
<gene>
    <name evidence="5" type="ORF">NBRC116591_19410</name>
</gene>
<accession>A0ABQ0A905</accession>
<dbReference type="InterPro" id="IPR032687">
    <property type="entry name" value="AraC-type_N"/>
</dbReference>
<reference evidence="5 6" key="1">
    <citation type="submission" date="2024-04" db="EMBL/GenBank/DDBJ databases">
        <title>Draft genome sequence of Sessilibacter corallicola NBRC 116591.</title>
        <authorList>
            <person name="Miyakawa T."/>
            <person name="Kusuya Y."/>
            <person name="Miura T."/>
        </authorList>
    </citation>
    <scope>NUCLEOTIDE SEQUENCE [LARGE SCALE GENOMIC DNA]</scope>
    <source>
        <strain evidence="5 6">KU-00831-HH</strain>
    </source>
</reference>
<dbReference type="PRINTS" id="PR00032">
    <property type="entry name" value="HTHARAC"/>
</dbReference>
<keyword evidence="2" id="KW-0238">DNA-binding</keyword>
<sequence length="337" mass="38201">MNSATTIAGWTLTALAALEKNGIDTGPVLAALDIDPILLKEPDSRIPLEVSSKLMEKAVELTGDESFGLQVARLARPTSWHALGYSMLASKSIRECFERLEKYGRIFSTVGYPLIHEDDNNYIAELQLYPVAESLVQNSQLEAVLASLVITCRHLYPQEFCLNKVTLPRPKPADTSNYEYMFKCPIEYDKARASLYIPLELVDTELPSANLTLARANDRICEEYIADMEETDITILIRQHVLKSLHKGEPQLNEIAIKLNQSTRSLQRKLSDKNTSFKLIVDNLRKELALDYLKQPQMSLGDISFRLGFSQLSNFSRSFKRWTGQVPSEYRKLHCLK</sequence>
<dbReference type="PANTHER" id="PTHR47894">
    <property type="entry name" value="HTH-TYPE TRANSCRIPTIONAL REGULATOR GADX"/>
    <property type="match status" value="1"/>
</dbReference>
<feature type="domain" description="HTH araC/xylS-type" evidence="4">
    <location>
        <begin position="231"/>
        <end position="333"/>
    </location>
</feature>
<comment type="caution">
    <text evidence="5">The sequence shown here is derived from an EMBL/GenBank/DDBJ whole genome shotgun (WGS) entry which is preliminary data.</text>
</comment>
<keyword evidence="1" id="KW-0805">Transcription regulation</keyword>
<dbReference type="SMART" id="SM00342">
    <property type="entry name" value="HTH_ARAC"/>
    <property type="match status" value="1"/>
</dbReference>
<evidence type="ECO:0000256" key="2">
    <source>
        <dbReference type="ARBA" id="ARBA00023125"/>
    </source>
</evidence>
<evidence type="ECO:0000259" key="4">
    <source>
        <dbReference type="PROSITE" id="PS01124"/>
    </source>
</evidence>
<dbReference type="InterPro" id="IPR018060">
    <property type="entry name" value="HTH_AraC"/>
</dbReference>
<dbReference type="PROSITE" id="PS01124">
    <property type="entry name" value="HTH_ARAC_FAMILY_2"/>
    <property type="match status" value="1"/>
</dbReference>
<dbReference type="PANTHER" id="PTHR47894:SF1">
    <property type="entry name" value="HTH-TYPE TRANSCRIPTIONAL REGULATOR VQSM"/>
    <property type="match status" value="1"/>
</dbReference>
<proteinExistence type="predicted"/>